<keyword evidence="6 7" id="KW-0408">Iron</keyword>
<dbReference type="GO" id="GO:0046872">
    <property type="term" value="F:metal ion binding"/>
    <property type="evidence" value="ECO:0007669"/>
    <property type="project" value="UniProtKB-KW"/>
</dbReference>
<organism evidence="9 10">
    <name type="scientific">Azoarcus taiwanensis</name>
    <dbReference type="NCBI Taxonomy" id="666964"/>
    <lineage>
        <taxon>Bacteria</taxon>
        <taxon>Pseudomonadati</taxon>
        <taxon>Pseudomonadota</taxon>
        <taxon>Betaproteobacteria</taxon>
        <taxon>Rhodocyclales</taxon>
        <taxon>Zoogloeaceae</taxon>
        <taxon>Azoarcus</taxon>
    </lineage>
</organism>
<sequence length="135" mass="15104">MADDPELEARVMALARDLRCLVCQNESIAESRAPLAVDLRAQVREQLGAGKSEADVLDFLVSRYGDFVLYKPPFRASTALLWLGPGFLLLGGVGWLLFRLRRRAEEPLPQLSDEERRRARALLEGAPSDSQEQQP</sequence>
<evidence type="ECO:0000256" key="4">
    <source>
        <dbReference type="ARBA" id="ARBA00022729"/>
    </source>
</evidence>
<keyword evidence="2 7" id="KW-0349">Heme</keyword>
<gene>
    <name evidence="9" type="ORF">GPA21_18290</name>
</gene>
<proteinExistence type="inferred from homology"/>
<evidence type="ECO:0000256" key="5">
    <source>
        <dbReference type="ARBA" id="ARBA00022748"/>
    </source>
</evidence>
<comment type="caution">
    <text evidence="9">The sequence shown here is derived from an EMBL/GenBank/DDBJ whole genome shotgun (WGS) entry which is preliminary data.</text>
</comment>
<dbReference type="GO" id="GO:0005886">
    <property type="term" value="C:plasma membrane"/>
    <property type="evidence" value="ECO:0007669"/>
    <property type="project" value="TreeGrafter"/>
</dbReference>
<dbReference type="PANTHER" id="PTHR47870">
    <property type="entry name" value="CYTOCHROME C-TYPE BIOGENESIS PROTEIN CCMH"/>
    <property type="match status" value="1"/>
</dbReference>
<keyword evidence="4 7" id="KW-0732">Signal</keyword>
<comment type="function">
    <text evidence="7">Possible subunit of a heme lyase.</text>
</comment>
<dbReference type="InterPro" id="IPR005616">
    <property type="entry name" value="CcmH/CycL/Ccl2/NrfF_N"/>
</dbReference>
<dbReference type="Proteomes" id="UP000599523">
    <property type="component" value="Unassembled WGS sequence"/>
</dbReference>
<evidence type="ECO:0000313" key="10">
    <source>
        <dbReference type="Proteomes" id="UP000599523"/>
    </source>
</evidence>
<feature type="transmembrane region" description="Helical" evidence="7">
    <location>
        <begin position="79"/>
        <end position="98"/>
    </location>
</feature>
<reference evidence="9" key="1">
    <citation type="submission" date="2019-12" db="EMBL/GenBank/DDBJ databases">
        <title>Comparative genomics gives insights into the taxonomy of the Azoarcus-Aromatoleum group and reveals separate origins of nif in the plant-associated Azoarcus and non-plant-associated Aromatoleum sub-groups.</title>
        <authorList>
            <person name="Lafos M."/>
            <person name="Maluk M."/>
            <person name="Batista M."/>
            <person name="Junghare M."/>
            <person name="Carmona M."/>
            <person name="Faoro H."/>
            <person name="Cruz L.M."/>
            <person name="Battistoni F."/>
            <person name="De Souza E."/>
            <person name="Pedrosa F."/>
            <person name="Chen W.-M."/>
            <person name="Poole P.S."/>
            <person name="Dixon R.A."/>
            <person name="James E.K."/>
        </authorList>
    </citation>
    <scope>NUCLEOTIDE SEQUENCE</scope>
    <source>
        <strain evidence="9">NSC3</strain>
    </source>
</reference>
<evidence type="ECO:0000256" key="2">
    <source>
        <dbReference type="ARBA" id="ARBA00022617"/>
    </source>
</evidence>
<evidence type="ECO:0000259" key="8">
    <source>
        <dbReference type="Pfam" id="PF03918"/>
    </source>
</evidence>
<evidence type="ECO:0000313" key="9">
    <source>
        <dbReference type="EMBL" id="NMG04905.1"/>
    </source>
</evidence>
<keyword evidence="5" id="KW-0201">Cytochrome c-type biogenesis</keyword>
<dbReference type="Pfam" id="PF03918">
    <property type="entry name" value="CcmH"/>
    <property type="match status" value="1"/>
</dbReference>
<evidence type="ECO:0000256" key="7">
    <source>
        <dbReference type="RuleBase" id="RU364112"/>
    </source>
</evidence>
<comment type="similarity">
    <text evidence="1 7">Belongs to the CcmH/CycL/Ccl2/NrfF family.</text>
</comment>
<evidence type="ECO:0000256" key="1">
    <source>
        <dbReference type="ARBA" id="ARBA00010342"/>
    </source>
</evidence>
<accession>A0A972FHM7</accession>
<dbReference type="Gene3D" id="1.10.8.640">
    <property type="entry name" value="Cytochrome C biogenesis protein"/>
    <property type="match status" value="1"/>
</dbReference>
<keyword evidence="3 7" id="KW-0479">Metal-binding</keyword>
<dbReference type="GO" id="GO:0017004">
    <property type="term" value="P:cytochrome complex assembly"/>
    <property type="evidence" value="ECO:0007669"/>
    <property type="project" value="UniProtKB-KW"/>
</dbReference>
<keyword evidence="10" id="KW-1185">Reference proteome</keyword>
<keyword evidence="7" id="KW-1133">Transmembrane helix</keyword>
<dbReference type="EMBL" id="WTVM01000171">
    <property type="protein sequence ID" value="NMG04905.1"/>
    <property type="molecule type" value="Genomic_DNA"/>
</dbReference>
<dbReference type="AlphaFoldDB" id="A0A972FHM7"/>
<dbReference type="CDD" id="cd16378">
    <property type="entry name" value="CcmH_N"/>
    <property type="match status" value="1"/>
</dbReference>
<feature type="domain" description="CcmH/CycL/Ccl2/NrfF N-terminal" evidence="8">
    <location>
        <begin position="2"/>
        <end position="123"/>
    </location>
</feature>
<evidence type="ECO:0000256" key="3">
    <source>
        <dbReference type="ARBA" id="ARBA00022723"/>
    </source>
</evidence>
<dbReference type="InterPro" id="IPR038297">
    <property type="entry name" value="CcmH/CycL/NrfF/Ccl2_sf"/>
</dbReference>
<dbReference type="PANTHER" id="PTHR47870:SF1">
    <property type="entry name" value="CYTOCHROME C-TYPE BIOGENESIS PROTEIN CCMH"/>
    <property type="match status" value="1"/>
</dbReference>
<name>A0A972FHM7_9RHOO</name>
<protein>
    <recommendedName>
        <fullName evidence="7">Cytochrome c-type biogenesis protein</fullName>
    </recommendedName>
</protein>
<keyword evidence="7" id="KW-0812">Transmembrane</keyword>
<dbReference type="InterPro" id="IPR051263">
    <property type="entry name" value="C-type_cytochrome_biogenesis"/>
</dbReference>
<keyword evidence="7" id="KW-0472">Membrane</keyword>
<evidence type="ECO:0000256" key="6">
    <source>
        <dbReference type="ARBA" id="ARBA00023004"/>
    </source>
</evidence>
<dbReference type="FunFam" id="1.10.8.640:FF:000001">
    <property type="entry name" value="Cytochrome c-type biogenesis protein"/>
    <property type="match status" value="1"/>
</dbReference>